<evidence type="ECO:0000256" key="4">
    <source>
        <dbReference type="ARBA" id="ARBA00022692"/>
    </source>
</evidence>
<dbReference type="AlphaFoldDB" id="A0A7W5Z4W9"/>
<dbReference type="InterPro" id="IPR000515">
    <property type="entry name" value="MetI-like"/>
</dbReference>
<dbReference type="CDD" id="cd06261">
    <property type="entry name" value="TM_PBP2"/>
    <property type="match status" value="1"/>
</dbReference>
<feature type="transmembrane region" description="Helical" evidence="7">
    <location>
        <begin position="12"/>
        <end position="37"/>
    </location>
</feature>
<dbReference type="Pfam" id="PF00528">
    <property type="entry name" value="BPD_transp_1"/>
    <property type="match status" value="1"/>
</dbReference>
<keyword evidence="9" id="KW-0762">Sugar transport</keyword>
<evidence type="ECO:0000313" key="9">
    <source>
        <dbReference type="EMBL" id="MBB3810263.1"/>
    </source>
</evidence>
<feature type="transmembrane region" description="Helical" evidence="7">
    <location>
        <begin position="104"/>
        <end position="124"/>
    </location>
</feature>
<evidence type="ECO:0000256" key="1">
    <source>
        <dbReference type="ARBA" id="ARBA00004651"/>
    </source>
</evidence>
<feature type="transmembrane region" description="Helical" evidence="7">
    <location>
        <begin position="258"/>
        <end position="283"/>
    </location>
</feature>
<keyword evidence="10" id="KW-1185">Reference proteome</keyword>
<evidence type="ECO:0000256" key="7">
    <source>
        <dbReference type="RuleBase" id="RU363032"/>
    </source>
</evidence>
<name>A0A7W5Z4W9_9HYPH</name>
<dbReference type="Proteomes" id="UP000537592">
    <property type="component" value="Unassembled WGS sequence"/>
</dbReference>
<evidence type="ECO:0000256" key="6">
    <source>
        <dbReference type="ARBA" id="ARBA00023136"/>
    </source>
</evidence>
<keyword evidence="2 7" id="KW-0813">Transport</keyword>
<evidence type="ECO:0000256" key="2">
    <source>
        <dbReference type="ARBA" id="ARBA00022448"/>
    </source>
</evidence>
<dbReference type="RefSeq" id="WP_183753141.1">
    <property type="nucleotide sequence ID" value="NZ_JACICC010000005.1"/>
</dbReference>
<dbReference type="InterPro" id="IPR035906">
    <property type="entry name" value="MetI-like_sf"/>
</dbReference>
<reference evidence="9 10" key="1">
    <citation type="submission" date="2020-08" db="EMBL/GenBank/DDBJ databases">
        <title>Genomic Encyclopedia of Type Strains, Phase IV (KMG-IV): sequencing the most valuable type-strain genomes for metagenomic binning, comparative biology and taxonomic classification.</title>
        <authorList>
            <person name="Goeker M."/>
        </authorList>
    </citation>
    <scope>NUCLEOTIDE SEQUENCE [LARGE SCALE GENOMIC DNA]</scope>
    <source>
        <strain evidence="9 10">DSM 28760</strain>
    </source>
</reference>
<dbReference type="Gene3D" id="1.10.3720.10">
    <property type="entry name" value="MetI-like"/>
    <property type="match status" value="1"/>
</dbReference>
<feature type="transmembrane region" description="Helical" evidence="7">
    <location>
        <begin position="152"/>
        <end position="177"/>
    </location>
</feature>
<proteinExistence type="inferred from homology"/>
<gene>
    <name evidence="9" type="ORF">FHS81_002359</name>
</gene>
<protein>
    <submittedName>
        <fullName evidence="9">Multiple sugar transport system permease protein</fullName>
    </submittedName>
</protein>
<evidence type="ECO:0000259" key="8">
    <source>
        <dbReference type="PROSITE" id="PS50928"/>
    </source>
</evidence>
<dbReference type="PANTHER" id="PTHR30193:SF37">
    <property type="entry name" value="INNER MEMBRANE ABC TRANSPORTER PERMEASE PROTEIN YCJO"/>
    <property type="match status" value="1"/>
</dbReference>
<feature type="transmembrane region" description="Helical" evidence="7">
    <location>
        <begin position="71"/>
        <end position="92"/>
    </location>
</feature>
<evidence type="ECO:0000313" key="10">
    <source>
        <dbReference type="Proteomes" id="UP000537592"/>
    </source>
</evidence>
<keyword evidence="3" id="KW-1003">Cell membrane</keyword>
<keyword evidence="5 7" id="KW-1133">Transmembrane helix</keyword>
<dbReference type="InterPro" id="IPR051393">
    <property type="entry name" value="ABC_transporter_permease"/>
</dbReference>
<keyword evidence="4 7" id="KW-0812">Transmembrane</keyword>
<organism evidence="9 10">
    <name type="scientific">Pseudochelatococcus contaminans</name>
    <dbReference type="NCBI Taxonomy" id="1538103"/>
    <lineage>
        <taxon>Bacteria</taxon>
        <taxon>Pseudomonadati</taxon>
        <taxon>Pseudomonadota</taxon>
        <taxon>Alphaproteobacteria</taxon>
        <taxon>Hyphomicrobiales</taxon>
        <taxon>Chelatococcaceae</taxon>
        <taxon>Pseudochelatococcus</taxon>
    </lineage>
</organism>
<feature type="transmembrane region" description="Helical" evidence="7">
    <location>
        <begin position="225"/>
        <end position="246"/>
    </location>
</feature>
<feature type="domain" description="ABC transmembrane type-1" evidence="8">
    <location>
        <begin position="67"/>
        <end position="279"/>
    </location>
</feature>
<comment type="caution">
    <text evidence="9">The sequence shown here is derived from an EMBL/GenBank/DDBJ whole genome shotgun (WGS) entry which is preliminary data.</text>
</comment>
<dbReference type="SUPFAM" id="SSF161098">
    <property type="entry name" value="MetI-like"/>
    <property type="match status" value="1"/>
</dbReference>
<dbReference type="GO" id="GO:0005886">
    <property type="term" value="C:plasma membrane"/>
    <property type="evidence" value="ECO:0007669"/>
    <property type="project" value="UniProtKB-SubCell"/>
</dbReference>
<evidence type="ECO:0000256" key="3">
    <source>
        <dbReference type="ARBA" id="ARBA00022475"/>
    </source>
</evidence>
<comment type="similarity">
    <text evidence="7">Belongs to the binding-protein-dependent transport system permease family.</text>
</comment>
<dbReference type="EMBL" id="JACICC010000005">
    <property type="protein sequence ID" value="MBB3810263.1"/>
    <property type="molecule type" value="Genomic_DNA"/>
</dbReference>
<dbReference type="GO" id="GO:0055085">
    <property type="term" value="P:transmembrane transport"/>
    <property type="evidence" value="ECO:0007669"/>
    <property type="project" value="InterPro"/>
</dbReference>
<dbReference type="PROSITE" id="PS50928">
    <property type="entry name" value="ABC_TM1"/>
    <property type="match status" value="1"/>
</dbReference>
<feature type="transmembrane region" description="Helical" evidence="7">
    <location>
        <begin position="198"/>
        <end position="219"/>
    </location>
</feature>
<dbReference type="PANTHER" id="PTHR30193">
    <property type="entry name" value="ABC TRANSPORTER PERMEASE PROTEIN"/>
    <property type="match status" value="1"/>
</dbReference>
<evidence type="ECO:0000256" key="5">
    <source>
        <dbReference type="ARBA" id="ARBA00022989"/>
    </source>
</evidence>
<keyword evidence="6 7" id="KW-0472">Membrane</keyword>
<comment type="subcellular location">
    <subcellularLocation>
        <location evidence="1 7">Cell membrane</location>
        <topology evidence="1 7">Multi-pass membrane protein</topology>
    </subcellularLocation>
</comment>
<accession>A0A7W5Z4W9</accession>
<sequence length="288" mass="31948">MQRGSTATSAYLFIAPALFILVLTLLLPAVLTIGMSFTNVTFLRPTRLVGLQNYITLFNDYRFHQAVWNTIVYTVGVTIPTMFLGLLAAVAVNRRFTGRVAVRTIFYLPALTSLIACATVWLYLYEPHAGPLNGLLSTLGLPRQLWLQNPNIALGALMVVSIWRDFGTAMVIYLAGLQDIPEYVYEAARIDDAGSLTIFFRITIPLLSSVTFYLLIILIVQSFQVFGLIYAMTGGGPLNATSTIVFQMYQTAFGFTRFGYASAMSTVLFFTILLFSLIGAWVARKLRV</sequence>